<sequence>MNKRLQRWMDRPSWQLLIGQWGLLGLLSAMVYGMLLRPAWQQQRLTAHKIIQHQQQVEHQQAALAPLPSLSLLRQQIMALKEKEASWLPLDSSIAHLAGELIAPFGGQVMRWQRQSEPVGEVAVDSIRYQQWHATLRVNFYGLLHLFRQLSEIPTPVQAQLVEINSDNSVLRVKLSLKEYLAGGVNE</sequence>
<dbReference type="Proteomes" id="UP000038750">
    <property type="component" value="Unassembled WGS sequence"/>
</dbReference>
<evidence type="ECO:0000313" key="2">
    <source>
        <dbReference type="Proteomes" id="UP000038750"/>
    </source>
</evidence>
<evidence type="ECO:0000313" key="1">
    <source>
        <dbReference type="EMBL" id="CNF89349.1"/>
    </source>
</evidence>
<dbReference type="AlphaFoldDB" id="A0A0T9MAY3"/>
<protein>
    <submittedName>
        <fullName evidence="1">Type IV pilus biogenesis protein PilO</fullName>
    </submittedName>
</protein>
<dbReference type="RefSeq" id="WP_050073704.1">
    <property type="nucleotide sequence ID" value="NZ_CPZJ01000009.1"/>
</dbReference>
<organism evidence="1 2">
    <name type="scientific">Yersinia intermedia</name>
    <dbReference type="NCBI Taxonomy" id="631"/>
    <lineage>
        <taxon>Bacteria</taxon>
        <taxon>Pseudomonadati</taxon>
        <taxon>Pseudomonadota</taxon>
        <taxon>Gammaproteobacteria</taxon>
        <taxon>Enterobacterales</taxon>
        <taxon>Yersiniaceae</taxon>
        <taxon>Yersinia</taxon>
    </lineage>
</organism>
<proteinExistence type="predicted"/>
<reference evidence="1 2" key="1">
    <citation type="submission" date="2015-03" db="EMBL/GenBank/DDBJ databases">
        <authorList>
            <person name="Murphy D."/>
        </authorList>
    </citation>
    <scope>NUCLEOTIDE SEQUENCE [LARGE SCALE GENOMIC DNA]</scope>
    <source>
        <strain evidence="1 2">BR165/97</strain>
    </source>
</reference>
<dbReference type="eggNOG" id="ENOG5033KC2">
    <property type="taxonomic scope" value="Bacteria"/>
</dbReference>
<accession>A0A0T9MAY3</accession>
<dbReference type="EMBL" id="CPZJ01000009">
    <property type="protein sequence ID" value="CNF89349.1"/>
    <property type="molecule type" value="Genomic_DNA"/>
</dbReference>
<name>A0A0T9MAY3_YERIN</name>
<gene>
    <name evidence="1" type="ORF">ERS008530_02395</name>
</gene>
<dbReference type="STRING" id="631.CH53_1546"/>